<gene>
    <name evidence="1" type="ORF">SAMN04488055_5421</name>
</gene>
<evidence type="ECO:0000313" key="1">
    <source>
        <dbReference type="EMBL" id="SIO53470.1"/>
    </source>
</evidence>
<dbReference type="EMBL" id="FSRA01000002">
    <property type="protein sequence ID" value="SIO53470.1"/>
    <property type="molecule type" value="Genomic_DNA"/>
</dbReference>
<proteinExistence type="predicted"/>
<dbReference type="AlphaFoldDB" id="A0A1N6KA91"/>
<dbReference type="RefSeq" id="WP_074242649.1">
    <property type="nucleotide sequence ID" value="NZ_FSRA01000002.1"/>
</dbReference>
<keyword evidence="2" id="KW-1185">Reference proteome</keyword>
<sequence>MSKRQYLYVPVWKKYQSQITRSVNWGLGEGFSIPSSYFMKVSNRKHFGFRLEIKNGNVVNDISGSAMARDLAFLLLESPVNKELLAKKHFFVRMSRNFYLEIFPVKLYKGIMDGKIN</sequence>
<dbReference type="OrthoDB" id="668586at2"/>
<reference evidence="1 2" key="1">
    <citation type="submission" date="2016-11" db="EMBL/GenBank/DDBJ databases">
        <authorList>
            <person name="Jaros S."/>
            <person name="Januszkiewicz K."/>
            <person name="Wedrychowicz H."/>
        </authorList>
    </citation>
    <scope>NUCLEOTIDE SEQUENCE [LARGE SCALE GENOMIC DNA]</scope>
    <source>
        <strain evidence="1 2">DSM 24787</strain>
    </source>
</reference>
<protein>
    <submittedName>
        <fullName evidence="1">Uncharacterized protein</fullName>
    </submittedName>
</protein>
<evidence type="ECO:0000313" key="2">
    <source>
        <dbReference type="Proteomes" id="UP000185003"/>
    </source>
</evidence>
<accession>A0A1N6KA91</accession>
<name>A0A1N6KA91_9BACT</name>
<dbReference type="Proteomes" id="UP000185003">
    <property type="component" value="Unassembled WGS sequence"/>
</dbReference>
<organism evidence="1 2">
    <name type="scientific">Chitinophaga niabensis</name>
    <dbReference type="NCBI Taxonomy" id="536979"/>
    <lineage>
        <taxon>Bacteria</taxon>
        <taxon>Pseudomonadati</taxon>
        <taxon>Bacteroidota</taxon>
        <taxon>Chitinophagia</taxon>
        <taxon>Chitinophagales</taxon>
        <taxon>Chitinophagaceae</taxon>
        <taxon>Chitinophaga</taxon>
    </lineage>
</organism>